<evidence type="ECO:0000256" key="1">
    <source>
        <dbReference type="PROSITE-ProRule" id="PRU00047"/>
    </source>
</evidence>
<keyword evidence="1" id="KW-0863">Zinc-finger</keyword>
<organism evidence="4 5">
    <name type="scientific">Calycina marina</name>
    <dbReference type="NCBI Taxonomy" id="1763456"/>
    <lineage>
        <taxon>Eukaryota</taxon>
        <taxon>Fungi</taxon>
        <taxon>Dikarya</taxon>
        <taxon>Ascomycota</taxon>
        <taxon>Pezizomycotina</taxon>
        <taxon>Leotiomycetes</taxon>
        <taxon>Helotiales</taxon>
        <taxon>Pezizellaceae</taxon>
        <taxon>Calycina</taxon>
    </lineage>
</organism>
<gene>
    <name evidence="4" type="ORF">BJ878DRAFT_430106</name>
</gene>
<dbReference type="Gene3D" id="4.10.60.10">
    <property type="entry name" value="Zinc finger, CCHC-type"/>
    <property type="match status" value="1"/>
</dbReference>
<comment type="caution">
    <text evidence="4">The sequence shown here is derived from an EMBL/GenBank/DDBJ whole genome shotgun (WGS) entry which is preliminary data.</text>
</comment>
<keyword evidence="1" id="KW-0862">Zinc</keyword>
<feature type="compositionally biased region" description="Basic and acidic residues" evidence="2">
    <location>
        <begin position="1"/>
        <end position="11"/>
    </location>
</feature>
<name>A0A9P7YVH6_9HELO</name>
<protein>
    <recommendedName>
        <fullName evidence="3">CCHC-type domain-containing protein</fullName>
    </recommendedName>
</protein>
<dbReference type="PROSITE" id="PS50158">
    <property type="entry name" value="ZF_CCHC"/>
    <property type="match status" value="1"/>
</dbReference>
<feature type="region of interest" description="Disordered" evidence="2">
    <location>
        <begin position="95"/>
        <end position="115"/>
    </location>
</feature>
<dbReference type="SMART" id="SM00343">
    <property type="entry name" value="ZnF_C2HC"/>
    <property type="match status" value="1"/>
</dbReference>
<keyword evidence="1" id="KW-0479">Metal-binding</keyword>
<feature type="domain" description="CCHC-type" evidence="3">
    <location>
        <begin position="25"/>
        <end position="39"/>
    </location>
</feature>
<dbReference type="OrthoDB" id="3439190at2759"/>
<dbReference type="Pfam" id="PF00098">
    <property type="entry name" value="zf-CCHC"/>
    <property type="match status" value="1"/>
</dbReference>
<feature type="region of interest" description="Disordered" evidence="2">
    <location>
        <begin position="1"/>
        <end position="23"/>
    </location>
</feature>
<dbReference type="GO" id="GO:0003676">
    <property type="term" value="F:nucleic acid binding"/>
    <property type="evidence" value="ECO:0007669"/>
    <property type="project" value="InterPro"/>
</dbReference>
<evidence type="ECO:0000313" key="5">
    <source>
        <dbReference type="Proteomes" id="UP000887226"/>
    </source>
</evidence>
<evidence type="ECO:0000259" key="3">
    <source>
        <dbReference type="PROSITE" id="PS50158"/>
    </source>
</evidence>
<sequence length="165" mass="18668">MELDATHRKELTPQQRNKHMQDRTCFNCGKPGHLARNCKGGGKRSYNYPPRKQLNATIQGREGYQREECQGPMMLHATWAQKDAATELAKATEALNVGESSSEDPDEVSIPDGSAMSPEDYLTYTIASREKLVWTAHQEAKAVFRRDFDEVKDRLPALEEVEESI</sequence>
<reference evidence="4" key="1">
    <citation type="journal article" date="2021" name="IMA Fungus">
        <title>Genomic characterization of three marine fungi, including Emericellopsis atlantica sp. nov. with signatures of a generalist lifestyle and marine biomass degradation.</title>
        <authorList>
            <person name="Hagestad O.C."/>
            <person name="Hou L."/>
            <person name="Andersen J.H."/>
            <person name="Hansen E.H."/>
            <person name="Altermark B."/>
            <person name="Li C."/>
            <person name="Kuhnert E."/>
            <person name="Cox R.J."/>
            <person name="Crous P.W."/>
            <person name="Spatafora J.W."/>
            <person name="Lail K."/>
            <person name="Amirebrahimi M."/>
            <person name="Lipzen A."/>
            <person name="Pangilinan J."/>
            <person name="Andreopoulos W."/>
            <person name="Hayes R.D."/>
            <person name="Ng V."/>
            <person name="Grigoriev I.V."/>
            <person name="Jackson S.A."/>
            <person name="Sutton T.D.S."/>
            <person name="Dobson A.D.W."/>
            <person name="Rama T."/>
        </authorList>
    </citation>
    <scope>NUCLEOTIDE SEQUENCE</scope>
    <source>
        <strain evidence="4">TRa3180A</strain>
    </source>
</reference>
<dbReference type="GO" id="GO:0008270">
    <property type="term" value="F:zinc ion binding"/>
    <property type="evidence" value="ECO:0007669"/>
    <property type="project" value="UniProtKB-KW"/>
</dbReference>
<dbReference type="SUPFAM" id="SSF57756">
    <property type="entry name" value="Retrovirus zinc finger-like domains"/>
    <property type="match status" value="1"/>
</dbReference>
<accession>A0A9P7YVH6</accession>
<evidence type="ECO:0000256" key="2">
    <source>
        <dbReference type="SAM" id="MobiDB-lite"/>
    </source>
</evidence>
<dbReference type="Proteomes" id="UP000887226">
    <property type="component" value="Unassembled WGS sequence"/>
</dbReference>
<keyword evidence="5" id="KW-1185">Reference proteome</keyword>
<dbReference type="EMBL" id="MU254421">
    <property type="protein sequence ID" value="KAG9240520.1"/>
    <property type="molecule type" value="Genomic_DNA"/>
</dbReference>
<dbReference type="InterPro" id="IPR036875">
    <property type="entry name" value="Znf_CCHC_sf"/>
</dbReference>
<dbReference type="AlphaFoldDB" id="A0A9P7YVH6"/>
<proteinExistence type="predicted"/>
<dbReference type="InterPro" id="IPR001878">
    <property type="entry name" value="Znf_CCHC"/>
</dbReference>
<evidence type="ECO:0000313" key="4">
    <source>
        <dbReference type="EMBL" id="KAG9240520.1"/>
    </source>
</evidence>